<dbReference type="PRINTS" id="PR00899">
    <property type="entry name" value="GPCRSTE3"/>
</dbReference>
<feature type="transmembrane region" description="Helical" evidence="10">
    <location>
        <begin position="30"/>
        <end position="55"/>
    </location>
</feature>
<keyword evidence="9" id="KW-0807">Transducer</keyword>
<dbReference type="GO" id="GO:0000750">
    <property type="term" value="P:pheromone-dependent signal transduction involved in conjugation with cellular fusion"/>
    <property type="evidence" value="ECO:0007669"/>
    <property type="project" value="TreeGrafter"/>
</dbReference>
<evidence type="ECO:0000256" key="7">
    <source>
        <dbReference type="ARBA" id="ARBA00023136"/>
    </source>
</evidence>
<keyword evidence="6" id="KW-0297">G-protein coupled receptor</keyword>
<keyword evidence="12" id="KW-1185">Reference proteome</keyword>
<accession>A0A5C3Q2R3</accession>
<organism evidence="11 12">
    <name type="scientific">Pterulicium gracile</name>
    <dbReference type="NCBI Taxonomy" id="1884261"/>
    <lineage>
        <taxon>Eukaryota</taxon>
        <taxon>Fungi</taxon>
        <taxon>Dikarya</taxon>
        <taxon>Basidiomycota</taxon>
        <taxon>Agaricomycotina</taxon>
        <taxon>Agaricomycetes</taxon>
        <taxon>Agaricomycetidae</taxon>
        <taxon>Agaricales</taxon>
        <taxon>Pleurotineae</taxon>
        <taxon>Pterulaceae</taxon>
        <taxon>Pterulicium</taxon>
    </lineage>
</organism>
<dbReference type="EMBL" id="ML178890">
    <property type="protein sequence ID" value="TFK95349.1"/>
    <property type="molecule type" value="Genomic_DNA"/>
</dbReference>
<comment type="subcellular location">
    <subcellularLocation>
        <location evidence="1">Membrane</location>
        <topology evidence="1">Multi-pass membrane protein</topology>
    </subcellularLocation>
</comment>
<dbReference type="Gene3D" id="1.20.1070.10">
    <property type="entry name" value="Rhodopsin 7-helix transmembrane proteins"/>
    <property type="match status" value="1"/>
</dbReference>
<keyword evidence="5 10" id="KW-1133">Transmembrane helix</keyword>
<evidence type="ECO:0000256" key="3">
    <source>
        <dbReference type="ARBA" id="ARBA00022507"/>
    </source>
</evidence>
<evidence type="ECO:0000313" key="12">
    <source>
        <dbReference type="Proteomes" id="UP000305067"/>
    </source>
</evidence>
<keyword evidence="8 11" id="KW-0675">Receptor</keyword>
<keyword evidence="4 10" id="KW-0812">Transmembrane</keyword>
<evidence type="ECO:0000256" key="10">
    <source>
        <dbReference type="SAM" id="Phobius"/>
    </source>
</evidence>
<sequence>MRLEQPFFSFLSSALLIVSILVSRPIRTNFLHVCLISWLFSCNVVHGVNSLIWAGNTELHFPVWCDIVTKLLFGFHIALPAASVCIARHLELLSSSRKVSDDPLHRRARFIVNVALCITLPLVFTSLHVIVQDHRFDLTADYGCSPSTHSSLLALSITWIPVLIMCSILFVFSGALLQLFTRALVKEVIFSIYRFHSVQSPHSASDQAQMAPQLSGIHAHFIFFYASLRLRLAINHRFHCVRGCLCSIGTTRGLVLLGECPQKVLRGQRCHAVLWRH</sequence>
<evidence type="ECO:0000256" key="5">
    <source>
        <dbReference type="ARBA" id="ARBA00022989"/>
    </source>
</evidence>
<evidence type="ECO:0000256" key="2">
    <source>
        <dbReference type="ARBA" id="ARBA00011085"/>
    </source>
</evidence>
<dbReference type="PANTHER" id="PTHR28097">
    <property type="entry name" value="PHEROMONE A FACTOR RECEPTOR"/>
    <property type="match status" value="1"/>
</dbReference>
<dbReference type="GO" id="GO:0004932">
    <property type="term" value="F:mating-type factor pheromone receptor activity"/>
    <property type="evidence" value="ECO:0007669"/>
    <property type="project" value="InterPro"/>
</dbReference>
<evidence type="ECO:0000256" key="6">
    <source>
        <dbReference type="ARBA" id="ARBA00023040"/>
    </source>
</evidence>
<keyword evidence="3" id="KW-0589">Pheromone response</keyword>
<evidence type="ECO:0000256" key="9">
    <source>
        <dbReference type="ARBA" id="ARBA00023224"/>
    </source>
</evidence>
<dbReference type="GO" id="GO:0005886">
    <property type="term" value="C:plasma membrane"/>
    <property type="evidence" value="ECO:0007669"/>
    <property type="project" value="TreeGrafter"/>
</dbReference>
<dbReference type="Proteomes" id="UP000305067">
    <property type="component" value="Unassembled WGS sequence"/>
</dbReference>
<protein>
    <submittedName>
        <fullName evidence="11">Pheromone A receptor-domain-containing protein</fullName>
    </submittedName>
</protein>
<evidence type="ECO:0000313" key="11">
    <source>
        <dbReference type="EMBL" id="TFK95349.1"/>
    </source>
</evidence>
<feature type="transmembrane region" description="Helical" evidence="10">
    <location>
        <begin position="6"/>
        <end position="23"/>
    </location>
</feature>
<feature type="transmembrane region" description="Helical" evidence="10">
    <location>
        <begin position="110"/>
        <end position="131"/>
    </location>
</feature>
<reference evidence="11 12" key="1">
    <citation type="journal article" date="2019" name="Nat. Ecol. Evol.">
        <title>Megaphylogeny resolves global patterns of mushroom evolution.</title>
        <authorList>
            <person name="Varga T."/>
            <person name="Krizsan K."/>
            <person name="Foldi C."/>
            <person name="Dima B."/>
            <person name="Sanchez-Garcia M."/>
            <person name="Sanchez-Ramirez S."/>
            <person name="Szollosi G.J."/>
            <person name="Szarkandi J.G."/>
            <person name="Papp V."/>
            <person name="Albert L."/>
            <person name="Andreopoulos W."/>
            <person name="Angelini C."/>
            <person name="Antonin V."/>
            <person name="Barry K.W."/>
            <person name="Bougher N.L."/>
            <person name="Buchanan P."/>
            <person name="Buyck B."/>
            <person name="Bense V."/>
            <person name="Catcheside P."/>
            <person name="Chovatia M."/>
            <person name="Cooper J."/>
            <person name="Damon W."/>
            <person name="Desjardin D."/>
            <person name="Finy P."/>
            <person name="Geml J."/>
            <person name="Haridas S."/>
            <person name="Hughes K."/>
            <person name="Justo A."/>
            <person name="Karasinski D."/>
            <person name="Kautmanova I."/>
            <person name="Kiss B."/>
            <person name="Kocsube S."/>
            <person name="Kotiranta H."/>
            <person name="LaButti K.M."/>
            <person name="Lechner B.E."/>
            <person name="Liimatainen K."/>
            <person name="Lipzen A."/>
            <person name="Lukacs Z."/>
            <person name="Mihaltcheva S."/>
            <person name="Morgado L.N."/>
            <person name="Niskanen T."/>
            <person name="Noordeloos M.E."/>
            <person name="Ohm R.A."/>
            <person name="Ortiz-Santana B."/>
            <person name="Ovrebo C."/>
            <person name="Racz N."/>
            <person name="Riley R."/>
            <person name="Savchenko A."/>
            <person name="Shiryaev A."/>
            <person name="Soop K."/>
            <person name="Spirin V."/>
            <person name="Szebenyi C."/>
            <person name="Tomsovsky M."/>
            <person name="Tulloss R.E."/>
            <person name="Uehling J."/>
            <person name="Grigoriev I.V."/>
            <person name="Vagvolgyi C."/>
            <person name="Papp T."/>
            <person name="Martin F.M."/>
            <person name="Miettinen O."/>
            <person name="Hibbett D.S."/>
            <person name="Nagy L.G."/>
        </authorList>
    </citation>
    <scope>NUCLEOTIDE SEQUENCE [LARGE SCALE GENOMIC DNA]</scope>
    <source>
        <strain evidence="11 12">CBS 309.79</strain>
    </source>
</reference>
<name>A0A5C3Q2R3_9AGAR</name>
<gene>
    <name evidence="11" type="ORF">BDV98DRAFT_517835</name>
</gene>
<keyword evidence="7 10" id="KW-0472">Membrane</keyword>
<dbReference type="Pfam" id="PF02076">
    <property type="entry name" value="STE3"/>
    <property type="match status" value="1"/>
</dbReference>
<dbReference type="OrthoDB" id="2874149at2759"/>
<evidence type="ECO:0000256" key="4">
    <source>
        <dbReference type="ARBA" id="ARBA00022692"/>
    </source>
</evidence>
<dbReference type="InterPro" id="IPR001499">
    <property type="entry name" value="GPCR_STE3"/>
</dbReference>
<feature type="transmembrane region" description="Helical" evidence="10">
    <location>
        <begin position="67"/>
        <end position="90"/>
    </location>
</feature>
<evidence type="ECO:0000256" key="8">
    <source>
        <dbReference type="ARBA" id="ARBA00023170"/>
    </source>
</evidence>
<feature type="transmembrane region" description="Helical" evidence="10">
    <location>
        <begin position="151"/>
        <end position="177"/>
    </location>
</feature>
<proteinExistence type="inferred from homology"/>
<dbReference type="PANTHER" id="PTHR28097:SF1">
    <property type="entry name" value="PHEROMONE A FACTOR RECEPTOR"/>
    <property type="match status" value="1"/>
</dbReference>
<comment type="similarity">
    <text evidence="2">Belongs to the G-protein coupled receptor 4 family.</text>
</comment>
<dbReference type="AlphaFoldDB" id="A0A5C3Q2R3"/>
<dbReference type="STRING" id="1884261.A0A5C3Q2R3"/>
<evidence type="ECO:0000256" key="1">
    <source>
        <dbReference type="ARBA" id="ARBA00004141"/>
    </source>
</evidence>